<gene>
    <name evidence="2" type="ORF">ACFSBT_15110</name>
</gene>
<dbReference type="Pfam" id="PF04892">
    <property type="entry name" value="VanZ"/>
    <property type="match status" value="1"/>
</dbReference>
<proteinExistence type="predicted"/>
<comment type="caution">
    <text evidence="2">The sequence shown here is derived from an EMBL/GenBank/DDBJ whole genome shotgun (WGS) entry which is preliminary data.</text>
</comment>
<organism evidence="2 3">
    <name type="scientific">Halomarina rubra</name>
    <dbReference type="NCBI Taxonomy" id="2071873"/>
    <lineage>
        <taxon>Archaea</taxon>
        <taxon>Methanobacteriati</taxon>
        <taxon>Methanobacteriota</taxon>
        <taxon>Stenosarchaea group</taxon>
        <taxon>Halobacteria</taxon>
        <taxon>Halobacteriales</taxon>
        <taxon>Natronomonadaceae</taxon>
        <taxon>Halomarina</taxon>
    </lineage>
</organism>
<dbReference type="AlphaFoldDB" id="A0ABD6AXY1"/>
<accession>A0ABD6AXY1</accession>
<evidence type="ECO:0000313" key="3">
    <source>
        <dbReference type="Proteomes" id="UP001597187"/>
    </source>
</evidence>
<dbReference type="Proteomes" id="UP001597187">
    <property type="component" value="Unassembled WGS sequence"/>
</dbReference>
<keyword evidence="3" id="KW-1185">Reference proteome</keyword>
<dbReference type="EMBL" id="JBHUDC010000008">
    <property type="protein sequence ID" value="MFD1514609.1"/>
    <property type="molecule type" value="Genomic_DNA"/>
</dbReference>
<sequence>MNGPDSRRRARRRAGVVAGVVLVTSLVELPDRGPPPRDPLGVAGVDKWAHLFGYAVLARTLAAAVDARSWRSQAGVVCLVTGYGALLELLQRSLGGRLYEHGDVLANALGAALGVLARRAALAVTRPDGLPTSDR</sequence>
<dbReference type="NCBIfam" id="NF037970">
    <property type="entry name" value="vanZ_1"/>
    <property type="match status" value="1"/>
</dbReference>
<dbReference type="InterPro" id="IPR006976">
    <property type="entry name" value="VanZ-like"/>
</dbReference>
<evidence type="ECO:0000259" key="1">
    <source>
        <dbReference type="Pfam" id="PF04892"/>
    </source>
</evidence>
<dbReference type="RefSeq" id="WP_250874551.1">
    <property type="nucleotide sequence ID" value="NZ_JALXFV010000008.1"/>
</dbReference>
<reference evidence="2 3" key="1">
    <citation type="journal article" date="2019" name="Int. J. Syst. Evol. Microbiol.">
        <title>The Global Catalogue of Microorganisms (GCM) 10K type strain sequencing project: providing services to taxonomists for standard genome sequencing and annotation.</title>
        <authorList>
            <consortium name="The Broad Institute Genomics Platform"/>
            <consortium name="The Broad Institute Genome Sequencing Center for Infectious Disease"/>
            <person name="Wu L."/>
            <person name="Ma J."/>
        </authorList>
    </citation>
    <scope>NUCLEOTIDE SEQUENCE [LARGE SCALE GENOMIC DNA]</scope>
    <source>
        <strain evidence="2 3">CGMCC 1.12563</strain>
    </source>
</reference>
<name>A0ABD6AXY1_9EURY</name>
<protein>
    <submittedName>
        <fullName evidence="2">VanZ family protein</fullName>
    </submittedName>
</protein>
<feature type="domain" description="VanZ-like" evidence="1">
    <location>
        <begin position="45"/>
        <end position="117"/>
    </location>
</feature>
<evidence type="ECO:0000313" key="2">
    <source>
        <dbReference type="EMBL" id="MFD1514609.1"/>
    </source>
</evidence>